<comment type="caution">
    <text evidence="1">The sequence shown here is derived from an EMBL/GenBank/DDBJ whole genome shotgun (WGS) entry which is preliminary data.</text>
</comment>
<dbReference type="AlphaFoldDB" id="A0A062XPH3"/>
<dbReference type="EMBL" id="JMFG01000007">
    <property type="protein sequence ID" value="KDA54482.1"/>
    <property type="molecule type" value="Genomic_DNA"/>
</dbReference>
<gene>
    <name evidence="1" type="ORF">EG19_10945</name>
</gene>
<dbReference type="RefSeq" id="WP_038047356.1">
    <property type="nucleotide sequence ID" value="NZ_JMFG01000007.1"/>
</dbReference>
<protein>
    <submittedName>
        <fullName evidence="1">Uncharacterized protein</fullName>
    </submittedName>
</protein>
<organism evidence="1 2">
    <name type="scientific">Thermoanaerobaculum aquaticum</name>
    <dbReference type="NCBI Taxonomy" id="1312852"/>
    <lineage>
        <taxon>Bacteria</taxon>
        <taxon>Pseudomonadati</taxon>
        <taxon>Acidobacteriota</taxon>
        <taxon>Thermoanaerobaculia</taxon>
        <taxon>Thermoanaerobaculales</taxon>
        <taxon>Thermoanaerobaculaceae</taxon>
        <taxon>Thermoanaerobaculum</taxon>
    </lineage>
</organism>
<sequence length="117" mass="12589">MASRTVKIGCVFLALLVIGLIAELPPRSGVAILDAGVDVAQVPVFTRPELIDEVVRADDSRVTGVLLVMQLKGEVFYVDQGCEVAVVGSTRNRRKVQILCPGPVFGMTGWVPALWVK</sequence>
<reference evidence="1 2" key="1">
    <citation type="submission" date="2014-04" db="EMBL/GenBank/DDBJ databases">
        <title>The Genome Sequence of Thermoanaerobaculum aquaticum MP-01, The First Cultivated Group 23 Acidobacterium.</title>
        <authorList>
            <person name="Stamps B.W."/>
            <person name="Losey N.A."/>
            <person name="Lawson P.A."/>
            <person name="Stevenson B.S."/>
        </authorList>
    </citation>
    <scope>NUCLEOTIDE SEQUENCE [LARGE SCALE GENOMIC DNA]</scope>
    <source>
        <strain evidence="1 2">MP-01</strain>
    </source>
</reference>
<evidence type="ECO:0000313" key="1">
    <source>
        <dbReference type="EMBL" id="KDA54482.1"/>
    </source>
</evidence>
<accession>A0A062XPH3</accession>
<name>A0A062XPH3_9BACT</name>
<dbReference type="Proteomes" id="UP000027284">
    <property type="component" value="Unassembled WGS sequence"/>
</dbReference>
<keyword evidence="2" id="KW-1185">Reference proteome</keyword>
<evidence type="ECO:0000313" key="2">
    <source>
        <dbReference type="Proteomes" id="UP000027284"/>
    </source>
</evidence>
<proteinExistence type="predicted"/>